<evidence type="ECO:0000313" key="3">
    <source>
        <dbReference type="EMBL" id="REG45746.1"/>
    </source>
</evidence>
<dbReference type="PIRSF" id="PIRSF002825">
    <property type="entry name" value="CfbpA"/>
    <property type="match status" value="1"/>
</dbReference>
<protein>
    <submittedName>
        <fullName evidence="3">Iron(III) transport system substrate-binding protein</fullName>
    </submittedName>
</protein>
<evidence type="ECO:0000256" key="2">
    <source>
        <dbReference type="SAM" id="SignalP"/>
    </source>
</evidence>
<dbReference type="SUPFAM" id="SSF53850">
    <property type="entry name" value="Periplasmic binding protein-like II"/>
    <property type="match status" value="1"/>
</dbReference>
<dbReference type="Proteomes" id="UP000256794">
    <property type="component" value="Unassembled WGS sequence"/>
</dbReference>
<gene>
    <name evidence="3" type="ORF">ATH84_101914</name>
</gene>
<sequence length="333" mass="35762">MNPGFTRRVVLCGLAATLLPTIGLAQDAGGTVVVYTPAPAQAVEAVTDSLRQLEPQISLSTITGGSGQLLRRLEAEASAPQADLFWSSSENTLGGFRDLFEPYRSTQLDTIPAALHQPEDLWTATFSHVVVAMVNTDQLGDIPAPTKWQDFLDPAWKGKLAIADPNNSSTAYTILWGIDQLMGPEALEKLAQNVTVNSSASSILRGVAQGEFVAGLTFEANAYAYVAGGQSEISLVYPEEGTFTSTEFMALVKDAPNPELGRRTMDAILSRETQVALLESTFRRPTRSDIVVGDHADLPAIDEIKVFATDEAEAAAGRDAFLARWQGYLQSAN</sequence>
<dbReference type="InterPro" id="IPR026045">
    <property type="entry name" value="Ferric-bd"/>
</dbReference>
<dbReference type="Pfam" id="PF13343">
    <property type="entry name" value="SBP_bac_6"/>
    <property type="match status" value="1"/>
</dbReference>
<evidence type="ECO:0000313" key="4">
    <source>
        <dbReference type="Proteomes" id="UP000256794"/>
    </source>
</evidence>
<name>A0AAQ0HGF3_PARVE</name>
<dbReference type="AlphaFoldDB" id="A0AAQ0HGF3"/>
<feature type="signal peptide" evidence="2">
    <location>
        <begin position="1"/>
        <end position="25"/>
    </location>
</feature>
<reference evidence="3 4" key="1">
    <citation type="submission" date="2018-08" db="EMBL/GenBank/DDBJ databases">
        <title>Genomic Encyclopedia of Archaeal and Bacterial Type Strains, Phase II (KMG-II): from individual species to whole genera.</title>
        <authorList>
            <person name="Goeker M."/>
        </authorList>
    </citation>
    <scope>NUCLEOTIDE SEQUENCE [LARGE SCALE GENOMIC DNA]</scope>
    <source>
        <strain evidence="3 4">DSM 582</strain>
    </source>
</reference>
<dbReference type="RefSeq" id="WP_036753187.1">
    <property type="nucleotide sequence ID" value="NZ_CP035286.1"/>
</dbReference>
<keyword evidence="4" id="KW-1185">Reference proteome</keyword>
<evidence type="ECO:0000256" key="1">
    <source>
        <dbReference type="ARBA" id="ARBA00022729"/>
    </source>
</evidence>
<comment type="caution">
    <text evidence="3">The sequence shown here is derived from an EMBL/GenBank/DDBJ whole genome shotgun (WGS) entry which is preliminary data.</text>
</comment>
<feature type="chain" id="PRO_5042844306" evidence="2">
    <location>
        <begin position="26"/>
        <end position="333"/>
    </location>
</feature>
<proteinExistence type="predicted"/>
<dbReference type="CDD" id="cd13546">
    <property type="entry name" value="PBP2_BitB"/>
    <property type="match status" value="1"/>
</dbReference>
<organism evidence="3 4">
    <name type="scientific">Paracoccus versutus</name>
    <name type="common">Thiobacillus versutus</name>
    <dbReference type="NCBI Taxonomy" id="34007"/>
    <lineage>
        <taxon>Bacteria</taxon>
        <taxon>Pseudomonadati</taxon>
        <taxon>Pseudomonadota</taxon>
        <taxon>Alphaproteobacteria</taxon>
        <taxon>Rhodobacterales</taxon>
        <taxon>Paracoccaceae</taxon>
        <taxon>Paracoccus</taxon>
    </lineage>
</organism>
<accession>A0AAQ0HGF3</accession>
<dbReference type="Gene3D" id="3.40.190.10">
    <property type="entry name" value="Periplasmic binding protein-like II"/>
    <property type="match status" value="2"/>
</dbReference>
<keyword evidence="1 2" id="KW-0732">Signal</keyword>
<dbReference type="PANTHER" id="PTHR30006">
    <property type="entry name" value="THIAMINE-BINDING PERIPLASMIC PROTEIN-RELATED"/>
    <property type="match status" value="1"/>
</dbReference>
<dbReference type="EMBL" id="QUMX01000019">
    <property type="protein sequence ID" value="REG45746.1"/>
    <property type="molecule type" value="Genomic_DNA"/>
</dbReference>